<dbReference type="CDD" id="cd10411">
    <property type="entry name" value="SH2_SH2B2"/>
    <property type="match status" value="1"/>
</dbReference>
<dbReference type="Gene3D" id="6.10.140.110">
    <property type="match status" value="1"/>
</dbReference>
<dbReference type="InterPro" id="IPR035058">
    <property type="entry name" value="SH2B2_SH2"/>
</dbReference>
<feature type="region of interest" description="Disordered" evidence="6">
    <location>
        <begin position="825"/>
        <end position="844"/>
    </location>
</feature>
<gene>
    <name evidence="8" type="ORF">H671_4g13425</name>
</gene>
<dbReference type="CDD" id="cd14686">
    <property type="entry name" value="bZIP"/>
    <property type="match status" value="1"/>
</dbReference>
<dbReference type="GO" id="GO:0006891">
    <property type="term" value="P:intra-Golgi vesicle-mediated transport"/>
    <property type="evidence" value="ECO:0007669"/>
    <property type="project" value="InterPro"/>
</dbReference>
<dbReference type="SUPFAM" id="SSF109805">
    <property type="entry name" value="Phenylalanine zipper"/>
    <property type="match status" value="1"/>
</dbReference>
<comment type="similarity">
    <text evidence="1">Belongs to the SH2B adapter family.</text>
</comment>
<keyword evidence="5" id="KW-0175">Coiled coil</keyword>
<dbReference type="SMART" id="SM00252">
    <property type="entry name" value="SH2"/>
    <property type="match status" value="1"/>
</dbReference>
<evidence type="ECO:0000313" key="8">
    <source>
        <dbReference type="EMBL" id="ERE74454.1"/>
    </source>
</evidence>
<dbReference type="CDD" id="cd01231">
    <property type="entry name" value="PH_SH2B_family"/>
    <property type="match status" value="1"/>
</dbReference>
<feature type="coiled-coil region" evidence="5">
    <location>
        <begin position="178"/>
        <end position="226"/>
    </location>
</feature>
<dbReference type="InterPro" id="IPR012955">
    <property type="entry name" value="CASP_C"/>
</dbReference>
<name>A0A061I4T6_CRIGR</name>
<dbReference type="SUPFAM" id="SSF55550">
    <property type="entry name" value="SH2 domain"/>
    <property type="match status" value="1"/>
</dbReference>
<dbReference type="Proteomes" id="UP000030759">
    <property type="component" value="Unassembled WGS sequence"/>
</dbReference>
<dbReference type="GO" id="GO:0005068">
    <property type="term" value="F:transmembrane receptor protein tyrosine kinase adaptor activity"/>
    <property type="evidence" value="ECO:0007669"/>
    <property type="project" value="TreeGrafter"/>
</dbReference>
<dbReference type="GO" id="GO:0000139">
    <property type="term" value="C:Golgi membrane"/>
    <property type="evidence" value="ECO:0007669"/>
    <property type="project" value="InterPro"/>
</dbReference>
<evidence type="ECO:0000256" key="6">
    <source>
        <dbReference type="SAM" id="MobiDB-lite"/>
    </source>
</evidence>
<dbReference type="AlphaFoldDB" id="A0A061I4T6"/>
<feature type="domain" description="SH2" evidence="7">
    <location>
        <begin position="700"/>
        <end position="824"/>
    </location>
</feature>
<dbReference type="Pfam" id="PF08172">
    <property type="entry name" value="CASP_C"/>
    <property type="match status" value="1"/>
</dbReference>
<dbReference type="GO" id="GO:0050851">
    <property type="term" value="P:antigen receptor-mediated signaling pathway"/>
    <property type="evidence" value="ECO:0007669"/>
    <property type="project" value="TreeGrafter"/>
</dbReference>
<dbReference type="InterPro" id="IPR036290">
    <property type="entry name" value="Phe_ZIP_sf"/>
</dbReference>
<dbReference type="InterPro" id="IPR015012">
    <property type="entry name" value="Phe_ZIP"/>
</dbReference>
<evidence type="ECO:0000259" key="7">
    <source>
        <dbReference type="PROSITE" id="PS50001"/>
    </source>
</evidence>
<dbReference type="Pfam" id="PF08916">
    <property type="entry name" value="Phe_ZIP"/>
    <property type="match status" value="1"/>
</dbReference>
<keyword evidence="2" id="KW-0597">Phosphoprotein</keyword>
<evidence type="ECO:0000256" key="5">
    <source>
        <dbReference type="SAM" id="Coils"/>
    </source>
</evidence>
<dbReference type="Gene3D" id="3.30.505.10">
    <property type="entry name" value="SH2 domain"/>
    <property type="match status" value="1"/>
</dbReference>
<dbReference type="InterPro" id="IPR036860">
    <property type="entry name" value="SH2_dom_sf"/>
</dbReference>
<evidence type="ECO:0000313" key="9">
    <source>
        <dbReference type="Proteomes" id="UP000030759"/>
    </source>
</evidence>
<dbReference type="SUPFAM" id="SSF50729">
    <property type="entry name" value="PH domain-like"/>
    <property type="match status" value="1"/>
</dbReference>
<protein>
    <submittedName>
        <fullName evidence="8">SH2B adapter protein 2</fullName>
    </submittedName>
</protein>
<evidence type="ECO:0000256" key="4">
    <source>
        <dbReference type="PROSITE-ProRule" id="PRU00191"/>
    </source>
</evidence>
<dbReference type="GO" id="GO:0005886">
    <property type="term" value="C:plasma membrane"/>
    <property type="evidence" value="ECO:0007669"/>
    <property type="project" value="TreeGrafter"/>
</dbReference>
<feature type="region of interest" description="Disordered" evidence="6">
    <location>
        <begin position="865"/>
        <end position="923"/>
    </location>
</feature>
<evidence type="ECO:0000256" key="2">
    <source>
        <dbReference type="ARBA" id="ARBA00022553"/>
    </source>
</evidence>
<dbReference type="PANTHER" id="PTHR10872:SF4">
    <property type="entry name" value="SH2B ADAPTER PROTEIN 2"/>
    <property type="match status" value="1"/>
</dbReference>
<dbReference type="Pfam" id="PF00017">
    <property type="entry name" value="SH2"/>
    <property type="match status" value="1"/>
</dbReference>
<proteinExistence type="inferred from homology"/>
<organism evidence="8 9">
    <name type="scientific">Cricetulus griseus</name>
    <name type="common">Chinese hamster</name>
    <name type="synonym">Cricetulus barabensis griseus</name>
    <dbReference type="NCBI Taxonomy" id="10029"/>
    <lineage>
        <taxon>Eukaryota</taxon>
        <taxon>Metazoa</taxon>
        <taxon>Chordata</taxon>
        <taxon>Craniata</taxon>
        <taxon>Vertebrata</taxon>
        <taxon>Euteleostomi</taxon>
        <taxon>Mammalia</taxon>
        <taxon>Eutheria</taxon>
        <taxon>Euarchontoglires</taxon>
        <taxon>Glires</taxon>
        <taxon>Rodentia</taxon>
        <taxon>Myomorpha</taxon>
        <taxon>Muroidea</taxon>
        <taxon>Cricetidae</taxon>
        <taxon>Cricetinae</taxon>
        <taxon>Cricetulus</taxon>
    </lineage>
</organism>
<dbReference type="EMBL" id="KE676060">
    <property type="protein sequence ID" value="ERE74454.1"/>
    <property type="molecule type" value="Genomic_DNA"/>
</dbReference>
<dbReference type="Gene3D" id="2.30.29.30">
    <property type="entry name" value="Pleckstrin-homology domain (PH domain)/Phosphotyrosine-binding domain (PTB)"/>
    <property type="match status" value="1"/>
</dbReference>
<feature type="region of interest" description="Disordered" evidence="6">
    <location>
        <begin position="428"/>
        <end position="452"/>
    </location>
</feature>
<dbReference type="PANTHER" id="PTHR10872">
    <property type="entry name" value="SH2B ADAPTER PROTEIN"/>
    <property type="match status" value="1"/>
</dbReference>
<dbReference type="InterPro" id="IPR000980">
    <property type="entry name" value="SH2"/>
</dbReference>
<reference evidence="9" key="1">
    <citation type="journal article" date="2013" name="Nat. Biotechnol.">
        <title>Chinese hamster genome sequenced from sorted chromosomes.</title>
        <authorList>
            <person name="Brinkrolf K."/>
            <person name="Rupp O."/>
            <person name="Laux H."/>
            <person name="Kollin F."/>
            <person name="Ernst W."/>
            <person name="Linke B."/>
            <person name="Kofler R."/>
            <person name="Romand S."/>
            <person name="Hesse F."/>
            <person name="Budach W.E."/>
            <person name="Galosy S."/>
            <person name="Muller D."/>
            <person name="Noll T."/>
            <person name="Wienberg J."/>
            <person name="Jostock T."/>
            <person name="Leonard M."/>
            <person name="Grillari J."/>
            <person name="Tauch A."/>
            <person name="Goesmann A."/>
            <person name="Helk B."/>
            <person name="Mott J.E."/>
            <person name="Puhler A."/>
            <person name="Borth N."/>
        </authorList>
    </citation>
    <scope>NUCLEOTIDE SEQUENCE [LARGE SCALE GENOMIC DNA]</scope>
    <source>
        <strain evidence="9">17A/GY</strain>
    </source>
</reference>
<keyword evidence="3 4" id="KW-0727">SH2 domain</keyword>
<feature type="compositionally biased region" description="Low complexity" evidence="6">
    <location>
        <begin position="869"/>
        <end position="887"/>
    </location>
</feature>
<dbReference type="InterPro" id="IPR030523">
    <property type="entry name" value="SH2B"/>
</dbReference>
<evidence type="ECO:0000256" key="3">
    <source>
        <dbReference type="ARBA" id="ARBA00022999"/>
    </source>
</evidence>
<accession>A0A061I4T6</accession>
<dbReference type="GO" id="GO:0035556">
    <property type="term" value="P:intracellular signal transduction"/>
    <property type="evidence" value="ECO:0007669"/>
    <property type="project" value="TreeGrafter"/>
</dbReference>
<dbReference type="PROSITE" id="PS50001">
    <property type="entry name" value="SH2"/>
    <property type="match status" value="1"/>
</dbReference>
<sequence length="934" mass="101300">MASLLRFCSLSSVPSVNSTFTLATQHPPPQALNPNPDPLTAAAVSESIYYRSDKVSGHLNTLSMNELAVPPEDLANLRPEGLHSECITYAQNVTGRCAELQIRLTEATAKTVEQKELIARLEQDLSTIQSIQRPDAEGASEQGLEKIPEPIKEATALFYGPSVPTSGTLPEGQVDSLLSIISSQRERFRTRNQELEAESRMAQHTIQALQSELDSLRADNIKLFEKIKFLQNYPGRGGGSDDTELRYSSQYEERLDPFSSFSKRVRAAEEVPGPEPLGQGHTWHAMNGTTPGSAAAPAPVPDWRHFCELHAQVAAVDFAHKFCRFLRDNPTYDTPDAGTSFSRHFAANFLAVFSEEVRRVLGTAADTMEPEPAVTSVTSALKAAAYGHSRSSEDVSAHAATKARVRKGFSLRNMSLCVVDGVRDLWHRRSSPEPDAGATPKTAEPASEPRDKWTRRLRLARTLAAKVELVDIQREGALRFMVADDAASGPGGTAQWQKCRLLLRRAVAGERFRLEFFVPPKASRPKVSIPLSAIIEVRTTMPLEMPEKDNTFVLKCGYEGSGVWEPALVPIEGTKTWRVGGRHPSGSGSYLDSEEDTGLSCARGGCLASRVTSCSCEFLTEADMPRPPETTTAVSAVVTAPHSRTCDTVGESLAHVPLETFLQTLESSGGGVSDSNNTGDEAAELDTDAEAELELSDYPWFHGTLSRVKAAQLVLAGGPRSHGLFVIRQSETRPGECVLTFNFQGKAKAIYNNNNNNKSPHQDLVVYIWKPSTQHLRLSLNGHGQCHVQHLWFQSVFDMLRHFHTHPIPLESGGSAGITLRSYVRAQGRPPDPGPAPSTVAPAPSCWTEPAGQHYFSSLATATCPPTSPSNGAGASSSSGSSSSATSMPPRPLSVRSRSNSAEHLLEAASGATEEPTEATLGRARAVENQYSFY</sequence>
<evidence type="ECO:0000256" key="1">
    <source>
        <dbReference type="ARBA" id="ARBA00010220"/>
    </source>
</evidence>
<dbReference type="InterPro" id="IPR011993">
    <property type="entry name" value="PH-like_dom_sf"/>
</dbReference>